<sequence>MLDPLILTINAWEKRKLGEIARIFDGTHQTPNYQSSGIMFLSVENIQTLKSNKFISLEDFQKDFKVSPRTGDILMTRIGNIGTTNVVKSTRPIAYYVSLALIRPNDAIDVYYLNYAINGLSFQRELRRRTLSVAFPQKINKQEIGKSIVDLPSPSEQIQIGNLFVLLDNLIAATQDSIEALGQAKKALLQHLFDQSWRFKGYSDPWEKRELGEIFNVVTDYVANGSFKSLRQRVSTYSNPNFAYMIRLQDASNNWKGPWLYTDQQSYSFLAKTKLHPGDILMSNVGSVGKFFLVPDLDRPMTLAPNAVLLRSMTYSTYFLFQLLQTSSMTESINEKTTPGVQQKINKTDFKKIITNVPTLNESSMVGQMLFLLDNLIAATQSRLSSLESLKKSLLQDLFI</sequence>
<keyword evidence="3" id="KW-0238">DNA-binding</keyword>
<dbReference type="InterPro" id="IPR044946">
    <property type="entry name" value="Restrct_endonuc_typeI_TRD_sf"/>
</dbReference>
<organism evidence="5 6">
    <name type="scientific">Lacticaseibacillus paracasei</name>
    <name type="common">Lactobacillus paracasei</name>
    <dbReference type="NCBI Taxonomy" id="1597"/>
    <lineage>
        <taxon>Bacteria</taxon>
        <taxon>Bacillati</taxon>
        <taxon>Bacillota</taxon>
        <taxon>Bacilli</taxon>
        <taxon>Lactobacillales</taxon>
        <taxon>Lactobacillaceae</taxon>
        <taxon>Lacticaseibacillus</taxon>
    </lineage>
</organism>
<dbReference type="AlphaFoldDB" id="A0ABD6VY93"/>
<proteinExistence type="inferred from homology"/>
<dbReference type="Pfam" id="PF01420">
    <property type="entry name" value="Methylase_S"/>
    <property type="match status" value="2"/>
</dbReference>
<dbReference type="PANTHER" id="PTHR30408:SF12">
    <property type="entry name" value="TYPE I RESTRICTION ENZYME MJAVIII SPECIFICITY SUBUNIT"/>
    <property type="match status" value="1"/>
</dbReference>
<keyword evidence="2" id="KW-0680">Restriction system</keyword>
<evidence type="ECO:0000313" key="6">
    <source>
        <dbReference type="Proteomes" id="UP000237433"/>
    </source>
</evidence>
<evidence type="ECO:0000256" key="2">
    <source>
        <dbReference type="ARBA" id="ARBA00022747"/>
    </source>
</evidence>
<dbReference type="GO" id="GO:0003677">
    <property type="term" value="F:DNA binding"/>
    <property type="evidence" value="ECO:0007669"/>
    <property type="project" value="UniProtKB-KW"/>
</dbReference>
<evidence type="ECO:0000256" key="1">
    <source>
        <dbReference type="ARBA" id="ARBA00010923"/>
    </source>
</evidence>
<comment type="caution">
    <text evidence="5">The sequence shown here is derived from an EMBL/GenBank/DDBJ whole genome shotgun (WGS) entry which is preliminary data.</text>
</comment>
<dbReference type="Proteomes" id="UP000237433">
    <property type="component" value="Unassembled WGS sequence"/>
</dbReference>
<gene>
    <name evidence="5" type="ORF">ACX51_11460</name>
</gene>
<feature type="domain" description="Type I restriction modification DNA specificity" evidence="4">
    <location>
        <begin position="12"/>
        <end position="180"/>
    </location>
</feature>
<comment type="similarity">
    <text evidence="1">Belongs to the type-I restriction system S methylase family.</text>
</comment>
<dbReference type="InterPro" id="IPR052021">
    <property type="entry name" value="Type-I_RS_S_subunit"/>
</dbReference>
<name>A0ABD6VY93_LACPA</name>
<evidence type="ECO:0000259" key="4">
    <source>
        <dbReference type="Pfam" id="PF01420"/>
    </source>
</evidence>
<reference evidence="5 6" key="1">
    <citation type="journal article" date="2015" name="J. Am. Soc. Brew. Chem.">
        <title>Dissolved carbon dioxide selects for lactic acid bacteria able to grow in and spoil packaged beer.</title>
        <authorList>
            <person name="Bergsveinson J."/>
            <person name="Redekop A."/>
            <person name="Zoerb S."/>
            <person name="Ziola B."/>
        </authorList>
    </citation>
    <scope>NUCLEOTIDE SEQUENCE [LARGE SCALE GENOMIC DNA]</scope>
    <source>
        <strain evidence="5 6">CCC B1205</strain>
    </source>
</reference>
<dbReference type="Gene3D" id="3.90.220.20">
    <property type="entry name" value="DNA methylase specificity domains"/>
    <property type="match status" value="2"/>
</dbReference>
<dbReference type="InterPro" id="IPR000055">
    <property type="entry name" value="Restrct_endonuc_typeI_TRD"/>
</dbReference>
<dbReference type="EMBL" id="LGIY01000021">
    <property type="protein sequence ID" value="POE41204.1"/>
    <property type="molecule type" value="Genomic_DNA"/>
</dbReference>
<dbReference type="SUPFAM" id="SSF116734">
    <property type="entry name" value="DNA methylase specificity domain"/>
    <property type="match status" value="2"/>
</dbReference>
<evidence type="ECO:0000313" key="5">
    <source>
        <dbReference type="EMBL" id="POE41204.1"/>
    </source>
</evidence>
<dbReference type="GO" id="GO:0009307">
    <property type="term" value="P:DNA restriction-modification system"/>
    <property type="evidence" value="ECO:0007669"/>
    <property type="project" value="UniProtKB-KW"/>
</dbReference>
<evidence type="ECO:0000256" key="3">
    <source>
        <dbReference type="ARBA" id="ARBA00023125"/>
    </source>
</evidence>
<feature type="domain" description="Type I restriction modification DNA specificity" evidence="4">
    <location>
        <begin position="204"/>
        <end position="388"/>
    </location>
</feature>
<accession>A0ABD6VY93</accession>
<protein>
    <submittedName>
        <fullName evidence="5">Type I restriction modification protein subunit S</fullName>
    </submittedName>
</protein>
<dbReference type="PANTHER" id="PTHR30408">
    <property type="entry name" value="TYPE-1 RESTRICTION ENZYME ECOKI SPECIFICITY PROTEIN"/>
    <property type="match status" value="1"/>
</dbReference>